<protein>
    <submittedName>
        <fullName evidence="3">Unsaturated rhamnogalacturonyl hydrolase YesR</fullName>
        <ecNumber evidence="3">3.2.1.172</ecNumber>
    </submittedName>
</protein>
<reference evidence="3 4" key="1">
    <citation type="submission" date="2019-02" db="EMBL/GenBank/DDBJ databases">
        <title>Deep-cultivation of Planctomycetes and their phenomic and genomic characterization uncovers novel biology.</title>
        <authorList>
            <person name="Wiegand S."/>
            <person name="Jogler M."/>
            <person name="Boedeker C."/>
            <person name="Pinto D."/>
            <person name="Vollmers J."/>
            <person name="Rivas-Marin E."/>
            <person name="Kohn T."/>
            <person name="Peeters S.H."/>
            <person name="Heuer A."/>
            <person name="Rast P."/>
            <person name="Oberbeckmann S."/>
            <person name="Bunk B."/>
            <person name="Jeske O."/>
            <person name="Meyerdierks A."/>
            <person name="Storesund J.E."/>
            <person name="Kallscheuer N."/>
            <person name="Luecker S."/>
            <person name="Lage O.M."/>
            <person name="Pohl T."/>
            <person name="Merkel B.J."/>
            <person name="Hornburger P."/>
            <person name="Mueller R.-W."/>
            <person name="Bruemmer F."/>
            <person name="Labrenz M."/>
            <person name="Spormann A.M."/>
            <person name="Op den Camp H."/>
            <person name="Overmann J."/>
            <person name="Amann R."/>
            <person name="Jetten M.S.M."/>
            <person name="Mascher T."/>
            <person name="Medema M.H."/>
            <person name="Devos D.P."/>
            <person name="Kaster A.-K."/>
            <person name="Ovreas L."/>
            <person name="Rohde M."/>
            <person name="Galperin M.Y."/>
            <person name="Jogler C."/>
        </authorList>
    </citation>
    <scope>NUCLEOTIDE SEQUENCE [LARGE SCALE GENOMIC DNA]</scope>
    <source>
        <strain evidence="3 4">Q31a</strain>
    </source>
</reference>
<dbReference type="RefSeq" id="WP_145082462.1">
    <property type="nucleotide sequence ID" value="NZ_CP036298.1"/>
</dbReference>
<dbReference type="PANTHER" id="PTHR33886:SF8">
    <property type="entry name" value="UNSATURATED RHAMNOGALACTURONAN HYDROLASE (EUROFUNG)"/>
    <property type="match status" value="1"/>
</dbReference>
<keyword evidence="3" id="KW-0326">Glycosidase</keyword>
<keyword evidence="1 3" id="KW-0378">Hydrolase</keyword>
<dbReference type="GO" id="GO:0005975">
    <property type="term" value="P:carbohydrate metabolic process"/>
    <property type="evidence" value="ECO:0007669"/>
    <property type="project" value="InterPro"/>
</dbReference>
<dbReference type="SUPFAM" id="SSF48208">
    <property type="entry name" value="Six-hairpin glycosidases"/>
    <property type="match status" value="1"/>
</dbReference>
<accession>A0A518GCP1</accession>
<dbReference type="InterPro" id="IPR008928">
    <property type="entry name" value="6-hairpin_glycosidase_sf"/>
</dbReference>
<dbReference type="Pfam" id="PF07470">
    <property type="entry name" value="Glyco_hydro_88"/>
    <property type="match status" value="1"/>
</dbReference>
<dbReference type="Gene3D" id="1.50.10.10">
    <property type="match status" value="1"/>
</dbReference>
<dbReference type="PANTHER" id="PTHR33886">
    <property type="entry name" value="UNSATURATED RHAMNOGALACTURONAN HYDROLASE (EUROFUNG)"/>
    <property type="match status" value="1"/>
</dbReference>
<proteinExistence type="predicted"/>
<dbReference type="KEGG" id="ahel:Q31a_47400"/>
<dbReference type="AlphaFoldDB" id="A0A518GCP1"/>
<evidence type="ECO:0000256" key="2">
    <source>
        <dbReference type="SAM" id="SignalP"/>
    </source>
</evidence>
<evidence type="ECO:0000313" key="4">
    <source>
        <dbReference type="Proteomes" id="UP000318017"/>
    </source>
</evidence>
<dbReference type="InterPro" id="IPR052043">
    <property type="entry name" value="PolySaccharide_Degr_Enz"/>
</dbReference>
<sequence precursor="true">MMIRTILTAVVLSTIAVPSLADDKQGELNAQIEAAFADVQWPGMVRLPIGVTPQGSPIWCLMDEDALDYRTSKVRVVMVETLDVSPESVAGFIENLRQRQNEDSLLHGWCAAFVPIAESSEATPTVPLTFPPEGQVYGSSDAATAAYIWRFLGWFAPDAVFELVGPHDTVWQQVFEAEGKDVAWPQDSLGGALRRKPAAGWGDMYVLRWPAVWNREMTLQLPAVLEYSGFSTMGFLSKQNPQPQGPFSACRRNAIARLDRTPSQVVTELLMHYGNHLNTVMYQPALALVARTRFAELTGDADSLKSVEEIVAPYYLAEKPSLDDRASGSHLAGHLVFAELARTTGDHRYVELITEAADYAFDEDGKPHEAMPFHSEMSDAVFMACPILTAAGRFTGDAKYIEMAIRHLDFMRDLCLRDDGLYRHSPLNESPWGRGNGFPALGLAIALTDLDAVLESRVIDRSVVEPIRDEMLAAFRAHIAALVIHQDPTGTWHQVIDHPGSYRELTSTCMITFAILRGLSHGWLDENHYRPVAQRAWEAIKLRVGPDGRLFDVCTGTGKQMSLRQYLDRPAILGLDERGGAMALMVAAEMLASESPKPSAQ</sequence>
<feature type="chain" id="PRO_5022053903" evidence="2">
    <location>
        <begin position="22"/>
        <end position="601"/>
    </location>
</feature>
<keyword evidence="2" id="KW-0732">Signal</keyword>
<dbReference type="OrthoDB" id="9807186at2"/>
<name>A0A518GCP1_9BACT</name>
<evidence type="ECO:0000313" key="3">
    <source>
        <dbReference type="EMBL" id="QDV26366.1"/>
    </source>
</evidence>
<dbReference type="EMBL" id="CP036298">
    <property type="protein sequence ID" value="QDV26366.1"/>
    <property type="molecule type" value="Genomic_DNA"/>
</dbReference>
<feature type="signal peptide" evidence="2">
    <location>
        <begin position="1"/>
        <end position="21"/>
    </location>
</feature>
<dbReference type="InterPro" id="IPR010905">
    <property type="entry name" value="Glyco_hydro_88"/>
</dbReference>
<dbReference type="GO" id="GO:0102211">
    <property type="term" value="F:unsaturated rhamnogalacturonyl hydrolase activity"/>
    <property type="evidence" value="ECO:0007669"/>
    <property type="project" value="UniProtKB-EC"/>
</dbReference>
<dbReference type="InterPro" id="IPR012341">
    <property type="entry name" value="6hp_glycosidase-like_sf"/>
</dbReference>
<dbReference type="EC" id="3.2.1.172" evidence="3"/>
<keyword evidence="4" id="KW-1185">Reference proteome</keyword>
<gene>
    <name evidence="3" type="primary">yesR_2</name>
    <name evidence="3" type="ORF">Q31a_47400</name>
</gene>
<evidence type="ECO:0000256" key="1">
    <source>
        <dbReference type="ARBA" id="ARBA00022801"/>
    </source>
</evidence>
<dbReference type="Proteomes" id="UP000318017">
    <property type="component" value="Chromosome"/>
</dbReference>
<organism evidence="3 4">
    <name type="scientific">Aureliella helgolandensis</name>
    <dbReference type="NCBI Taxonomy" id="2527968"/>
    <lineage>
        <taxon>Bacteria</taxon>
        <taxon>Pseudomonadati</taxon>
        <taxon>Planctomycetota</taxon>
        <taxon>Planctomycetia</taxon>
        <taxon>Pirellulales</taxon>
        <taxon>Pirellulaceae</taxon>
        <taxon>Aureliella</taxon>
    </lineage>
</organism>